<keyword evidence="1" id="KW-0472">Membrane</keyword>
<gene>
    <name evidence="3" type="ORF">PsYK624_125320</name>
</gene>
<dbReference type="OrthoDB" id="2745134at2759"/>
<keyword evidence="1" id="KW-0812">Transmembrane</keyword>
<dbReference type="AlphaFoldDB" id="A0A9P3GJZ8"/>
<keyword evidence="1" id="KW-1133">Transmembrane helix</keyword>
<dbReference type="InterPro" id="IPR045340">
    <property type="entry name" value="DUF6533"/>
</dbReference>
<evidence type="ECO:0000313" key="4">
    <source>
        <dbReference type="Proteomes" id="UP000703269"/>
    </source>
</evidence>
<comment type="caution">
    <text evidence="3">The sequence shown here is derived from an EMBL/GenBank/DDBJ whole genome shotgun (WGS) entry which is preliminary data.</text>
</comment>
<protein>
    <recommendedName>
        <fullName evidence="2">DUF6533 domain-containing protein</fullName>
    </recommendedName>
</protein>
<dbReference type="Pfam" id="PF20151">
    <property type="entry name" value="DUF6533"/>
    <property type="match status" value="1"/>
</dbReference>
<proteinExistence type="predicted"/>
<dbReference type="EMBL" id="BPQB01000058">
    <property type="protein sequence ID" value="GJE96338.1"/>
    <property type="molecule type" value="Genomic_DNA"/>
</dbReference>
<feature type="domain" description="DUF6533" evidence="2">
    <location>
        <begin position="22"/>
        <end position="64"/>
    </location>
</feature>
<accession>A0A9P3GJZ8</accession>
<reference evidence="3 4" key="1">
    <citation type="submission" date="2021-08" db="EMBL/GenBank/DDBJ databases">
        <title>Draft Genome Sequence of Phanerochaete sordida strain YK-624.</title>
        <authorList>
            <person name="Mori T."/>
            <person name="Dohra H."/>
            <person name="Suzuki T."/>
            <person name="Kawagishi H."/>
            <person name="Hirai H."/>
        </authorList>
    </citation>
    <scope>NUCLEOTIDE SEQUENCE [LARGE SCALE GENOMIC DNA]</scope>
    <source>
        <strain evidence="3 4">YK-624</strain>
    </source>
</reference>
<evidence type="ECO:0000313" key="3">
    <source>
        <dbReference type="EMBL" id="GJE96338.1"/>
    </source>
</evidence>
<feature type="transmembrane region" description="Helical" evidence="1">
    <location>
        <begin position="51"/>
        <end position="72"/>
    </location>
</feature>
<name>A0A9P3GJZ8_9APHY</name>
<dbReference type="Proteomes" id="UP000703269">
    <property type="component" value="Unassembled WGS sequence"/>
</dbReference>
<sequence length="90" mass="9805">MSGGAPDLAEQVDILITTTDVAFAQLAVAAYEYIITFDQEVSIVWNRKLNAVSLLLVITRWLMVVEPILAFIPLPTQARSAKPCSSQALS</sequence>
<evidence type="ECO:0000256" key="1">
    <source>
        <dbReference type="SAM" id="Phobius"/>
    </source>
</evidence>
<organism evidence="3 4">
    <name type="scientific">Phanerochaete sordida</name>
    <dbReference type="NCBI Taxonomy" id="48140"/>
    <lineage>
        <taxon>Eukaryota</taxon>
        <taxon>Fungi</taxon>
        <taxon>Dikarya</taxon>
        <taxon>Basidiomycota</taxon>
        <taxon>Agaricomycotina</taxon>
        <taxon>Agaricomycetes</taxon>
        <taxon>Polyporales</taxon>
        <taxon>Phanerochaetaceae</taxon>
        <taxon>Phanerochaete</taxon>
    </lineage>
</organism>
<evidence type="ECO:0000259" key="2">
    <source>
        <dbReference type="Pfam" id="PF20151"/>
    </source>
</evidence>
<keyword evidence="4" id="KW-1185">Reference proteome</keyword>